<feature type="domain" description="CxC2-like cysteine cluster KDZ transposase-associated" evidence="1">
    <location>
        <begin position="136"/>
        <end position="219"/>
    </location>
</feature>
<dbReference type="HOGENOM" id="CLU_003703_1_1_1"/>
<gene>
    <name evidence="2" type="ORF">M404DRAFT_102546</name>
</gene>
<dbReference type="AlphaFoldDB" id="A0A0C3JS45"/>
<evidence type="ECO:0000313" key="3">
    <source>
        <dbReference type="Proteomes" id="UP000054217"/>
    </source>
</evidence>
<accession>A0A0C3JS45</accession>
<proteinExistence type="predicted"/>
<keyword evidence="3" id="KW-1185">Reference proteome</keyword>
<dbReference type="InterPro" id="IPR041457">
    <property type="entry name" value="CxC2_KDZ-assoc"/>
</dbReference>
<evidence type="ECO:0000313" key="2">
    <source>
        <dbReference type="EMBL" id="KIO00302.1"/>
    </source>
</evidence>
<name>A0A0C3JS45_PISTI</name>
<dbReference type="Pfam" id="PF18803">
    <property type="entry name" value="CxC2"/>
    <property type="match status" value="1"/>
</dbReference>
<dbReference type="OrthoDB" id="2678741at2759"/>
<dbReference type="EMBL" id="KN831997">
    <property type="protein sequence ID" value="KIO00302.1"/>
    <property type="molecule type" value="Genomic_DNA"/>
</dbReference>
<evidence type="ECO:0000259" key="1">
    <source>
        <dbReference type="Pfam" id="PF18803"/>
    </source>
</evidence>
<protein>
    <recommendedName>
        <fullName evidence="1">CxC2-like cysteine cluster KDZ transposase-associated domain-containing protein</fullName>
    </recommendedName>
</protein>
<feature type="non-terminal residue" evidence="2">
    <location>
        <position position="355"/>
    </location>
</feature>
<reference evidence="3" key="2">
    <citation type="submission" date="2015-01" db="EMBL/GenBank/DDBJ databases">
        <title>Evolutionary Origins and Diversification of the Mycorrhizal Mutualists.</title>
        <authorList>
            <consortium name="DOE Joint Genome Institute"/>
            <consortium name="Mycorrhizal Genomics Consortium"/>
            <person name="Kohler A."/>
            <person name="Kuo A."/>
            <person name="Nagy L.G."/>
            <person name="Floudas D."/>
            <person name="Copeland A."/>
            <person name="Barry K.W."/>
            <person name="Cichocki N."/>
            <person name="Veneault-Fourrey C."/>
            <person name="LaButti K."/>
            <person name="Lindquist E.A."/>
            <person name="Lipzen A."/>
            <person name="Lundell T."/>
            <person name="Morin E."/>
            <person name="Murat C."/>
            <person name="Riley R."/>
            <person name="Ohm R."/>
            <person name="Sun H."/>
            <person name="Tunlid A."/>
            <person name="Henrissat B."/>
            <person name="Grigoriev I.V."/>
            <person name="Hibbett D.S."/>
            <person name="Martin F."/>
        </authorList>
    </citation>
    <scope>NUCLEOTIDE SEQUENCE [LARGE SCALE GENOMIC DNA]</scope>
    <source>
        <strain evidence="3">Marx 270</strain>
    </source>
</reference>
<sequence length="355" mass="40832">QTQNDYIRKWVPWKGEFLKILLELEASPEPRNCTWCGNDGVYRCPDCLHQPLFCTECCRKSDESLPFHRIQQWTGDFYEESALHMTGVQLHLGHGGAPCPHAIAQAQQAAGEPLPMDDQEWEDVEDIEENPKHLHPPAGSRYLTIVDVTGVHFIVVNWCECKTAEARYIQLLRAKLFPSTFEKPSTAFTFVVLDDFLRDNLECGMSGMNYYSKLRQITSSVFPHLVPDRYRELLRVVQKWRYLKLLKWNGFRGTTRSAEKGRLALFCTACPQPGINVDTNEDLDHWRFTHTVVMDGNFKAEHMHERKSEDQVRLMDGLGYMVTNPNYVDYLKATPHIAEKSTCNNHRAISQANAA</sequence>
<dbReference type="InParanoid" id="A0A0C3JS45"/>
<feature type="non-terminal residue" evidence="2">
    <location>
        <position position="1"/>
    </location>
</feature>
<reference evidence="2 3" key="1">
    <citation type="submission" date="2014-04" db="EMBL/GenBank/DDBJ databases">
        <authorList>
            <consortium name="DOE Joint Genome Institute"/>
            <person name="Kuo A."/>
            <person name="Kohler A."/>
            <person name="Costa M.D."/>
            <person name="Nagy L.G."/>
            <person name="Floudas D."/>
            <person name="Copeland A."/>
            <person name="Barry K.W."/>
            <person name="Cichocki N."/>
            <person name="Veneault-Fourrey C."/>
            <person name="LaButti K."/>
            <person name="Lindquist E.A."/>
            <person name="Lipzen A."/>
            <person name="Lundell T."/>
            <person name="Morin E."/>
            <person name="Murat C."/>
            <person name="Sun H."/>
            <person name="Tunlid A."/>
            <person name="Henrissat B."/>
            <person name="Grigoriev I.V."/>
            <person name="Hibbett D.S."/>
            <person name="Martin F."/>
            <person name="Nordberg H.P."/>
            <person name="Cantor M.N."/>
            <person name="Hua S.X."/>
        </authorList>
    </citation>
    <scope>NUCLEOTIDE SEQUENCE [LARGE SCALE GENOMIC DNA]</scope>
    <source>
        <strain evidence="2 3">Marx 270</strain>
    </source>
</reference>
<organism evidence="2 3">
    <name type="scientific">Pisolithus tinctorius Marx 270</name>
    <dbReference type="NCBI Taxonomy" id="870435"/>
    <lineage>
        <taxon>Eukaryota</taxon>
        <taxon>Fungi</taxon>
        <taxon>Dikarya</taxon>
        <taxon>Basidiomycota</taxon>
        <taxon>Agaricomycotina</taxon>
        <taxon>Agaricomycetes</taxon>
        <taxon>Agaricomycetidae</taxon>
        <taxon>Boletales</taxon>
        <taxon>Sclerodermatineae</taxon>
        <taxon>Pisolithaceae</taxon>
        <taxon>Pisolithus</taxon>
    </lineage>
</organism>
<dbReference type="Proteomes" id="UP000054217">
    <property type="component" value="Unassembled WGS sequence"/>
</dbReference>